<organism evidence="1 2">
    <name type="scientific">Rangifer tarandus platyrhynchus</name>
    <name type="common">Svalbard reindeer</name>
    <dbReference type="NCBI Taxonomy" id="3082113"/>
    <lineage>
        <taxon>Eukaryota</taxon>
        <taxon>Metazoa</taxon>
        <taxon>Chordata</taxon>
        <taxon>Craniata</taxon>
        <taxon>Vertebrata</taxon>
        <taxon>Euteleostomi</taxon>
        <taxon>Mammalia</taxon>
        <taxon>Eutheria</taxon>
        <taxon>Laurasiatheria</taxon>
        <taxon>Artiodactyla</taxon>
        <taxon>Ruminantia</taxon>
        <taxon>Pecora</taxon>
        <taxon>Cervidae</taxon>
        <taxon>Odocoileinae</taxon>
        <taxon>Rangifer</taxon>
    </lineage>
</organism>
<dbReference type="Proteomes" id="UP001176941">
    <property type="component" value="Chromosome 21"/>
</dbReference>
<gene>
    <name evidence="1" type="ORF">MRATA1EN1_LOCUS11543</name>
</gene>
<evidence type="ECO:0000313" key="2">
    <source>
        <dbReference type="Proteomes" id="UP001176941"/>
    </source>
</evidence>
<proteinExistence type="predicted"/>
<name>A0ABN8YNF7_RANTA</name>
<protein>
    <submittedName>
        <fullName evidence="1">Uncharacterized protein</fullName>
    </submittedName>
</protein>
<accession>A0ABN8YNF7</accession>
<evidence type="ECO:0000313" key="1">
    <source>
        <dbReference type="EMBL" id="CAI9162581.1"/>
    </source>
</evidence>
<sequence>MSTCFHHEWVGGEEVVSPDCFTCSFFLGPLLGLPGLCLLPLPSSLWPGEGTVAKSGAFPYLPEPHFHHPLRMRRRREALTFHLNAYQGSRLPSLPPPLPLLCPISVL</sequence>
<reference evidence="1" key="1">
    <citation type="submission" date="2023-04" db="EMBL/GenBank/DDBJ databases">
        <authorList>
            <consortium name="ELIXIR-Norway"/>
        </authorList>
    </citation>
    <scope>NUCLEOTIDE SEQUENCE [LARGE SCALE GENOMIC DNA]</scope>
</reference>
<keyword evidence="2" id="KW-1185">Reference proteome</keyword>
<dbReference type="EMBL" id="OX459957">
    <property type="protein sequence ID" value="CAI9162581.1"/>
    <property type="molecule type" value="Genomic_DNA"/>
</dbReference>